<feature type="region of interest" description="Disordered" evidence="15">
    <location>
        <begin position="510"/>
        <end position="655"/>
    </location>
</feature>
<keyword evidence="8 13" id="KW-0067">ATP-binding</keyword>
<evidence type="ECO:0000313" key="19">
    <source>
        <dbReference type="RefSeq" id="XP_027188613.1"/>
    </source>
</evidence>
<dbReference type="GO" id="GO:0005737">
    <property type="term" value="C:cytoplasm"/>
    <property type="evidence" value="ECO:0007669"/>
    <property type="project" value="TreeGrafter"/>
</dbReference>
<keyword evidence="10 14" id="KW-0175">Coiled coil</keyword>
<feature type="compositionally biased region" description="Polar residues" evidence="15">
    <location>
        <begin position="590"/>
        <end position="603"/>
    </location>
</feature>
<evidence type="ECO:0000256" key="2">
    <source>
        <dbReference type="ARBA" id="ARBA00012406"/>
    </source>
</evidence>
<feature type="compositionally biased region" description="Polar residues" evidence="15">
    <location>
        <begin position="554"/>
        <end position="573"/>
    </location>
</feature>
<dbReference type="SMART" id="SM00220">
    <property type="entry name" value="S_TKc"/>
    <property type="match status" value="1"/>
</dbReference>
<dbReference type="FunFam" id="1.10.510.10:FF:000382">
    <property type="entry name" value="Mitogen-activated protein kinase kinase kinase 2"/>
    <property type="match status" value="1"/>
</dbReference>
<feature type="compositionally biased region" description="Polar residues" evidence="15">
    <location>
        <begin position="510"/>
        <end position="521"/>
    </location>
</feature>
<keyword evidence="7 18" id="KW-0418">Kinase</keyword>
<evidence type="ECO:0000313" key="17">
    <source>
        <dbReference type="Proteomes" id="UP000087171"/>
    </source>
</evidence>
<evidence type="ECO:0000256" key="5">
    <source>
        <dbReference type="ARBA" id="ARBA00022679"/>
    </source>
</evidence>
<dbReference type="InterPro" id="IPR000719">
    <property type="entry name" value="Prot_kinase_dom"/>
</dbReference>
<evidence type="ECO:0000256" key="4">
    <source>
        <dbReference type="ARBA" id="ARBA00022527"/>
    </source>
</evidence>
<feature type="binding site" evidence="13">
    <location>
        <position position="94"/>
    </location>
    <ligand>
        <name>ATP</name>
        <dbReference type="ChEBI" id="CHEBI:30616"/>
    </ligand>
</feature>
<evidence type="ECO:0000256" key="3">
    <source>
        <dbReference type="ARBA" id="ARBA00022499"/>
    </source>
</evidence>
<dbReference type="PANTHER" id="PTHR48016">
    <property type="entry name" value="MAP KINASE KINASE KINASE SSK2-RELATED-RELATED"/>
    <property type="match status" value="1"/>
</dbReference>
<dbReference type="InterPro" id="IPR017441">
    <property type="entry name" value="Protein_kinase_ATP_BS"/>
</dbReference>
<feature type="region of interest" description="Disordered" evidence="15">
    <location>
        <begin position="412"/>
        <end position="461"/>
    </location>
</feature>
<organism evidence="18">
    <name type="scientific">Cicer arietinum</name>
    <name type="common">Chickpea</name>
    <name type="synonym">Garbanzo</name>
    <dbReference type="NCBI Taxonomy" id="3827"/>
    <lineage>
        <taxon>Eukaryota</taxon>
        <taxon>Viridiplantae</taxon>
        <taxon>Streptophyta</taxon>
        <taxon>Embryophyta</taxon>
        <taxon>Tracheophyta</taxon>
        <taxon>Spermatophyta</taxon>
        <taxon>Magnoliopsida</taxon>
        <taxon>eudicotyledons</taxon>
        <taxon>Gunneridae</taxon>
        <taxon>Pentapetalae</taxon>
        <taxon>rosids</taxon>
        <taxon>fabids</taxon>
        <taxon>Fabales</taxon>
        <taxon>Fabaceae</taxon>
        <taxon>Papilionoideae</taxon>
        <taxon>50 kb inversion clade</taxon>
        <taxon>NPAAA clade</taxon>
        <taxon>Hologalegina</taxon>
        <taxon>IRL clade</taxon>
        <taxon>Cicereae</taxon>
        <taxon>Cicer</taxon>
    </lineage>
</organism>
<dbReference type="PROSITE" id="PS50011">
    <property type="entry name" value="PROTEIN_KINASE_DOM"/>
    <property type="match status" value="1"/>
</dbReference>
<evidence type="ECO:0000256" key="8">
    <source>
        <dbReference type="ARBA" id="ARBA00022840"/>
    </source>
</evidence>
<feature type="compositionally biased region" description="Low complexity" evidence="15">
    <location>
        <begin position="529"/>
        <end position="547"/>
    </location>
</feature>
<accession>A0A1S2XU95</accession>
<dbReference type="GeneID" id="101503715"/>
<comment type="catalytic activity">
    <reaction evidence="11">
        <text>L-threonyl-[protein] + ATP = O-phospho-L-threonyl-[protein] + ADP + H(+)</text>
        <dbReference type="Rhea" id="RHEA:46608"/>
        <dbReference type="Rhea" id="RHEA-COMP:11060"/>
        <dbReference type="Rhea" id="RHEA-COMP:11605"/>
        <dbReference type="ChEBI" id="CHEBI:15378"/>
        <dbReference type="ChEBI" id="CHEBI:30013"/>
        <dbReference type="ChEBI" id="CHEBI:30616"/>
        <dbReference type="ChEBI" id="CHEBI:61977"/>
        <dbReference type="ChEBI" id="CHEBI:456216"/>
        <dbReference type="EC" id="2.7.11.25"/>
    </reaction>
</comment>
<dbReference type="InterPro" id="IPR050538">
    <property type="entry name" value="MAP_kinase_kinase_kinase"/>
</dbReference>
<dbReference type="STRING" id="3827.A0A1S2XU95"/>
<dbReference type="PaxDb" id="3827-XP_004494615.1"/>
<dbReference type="InterPro" id="IPR011009">
    <property type="entry name" value="Kinase-like_dom_sf"/>
</dbReference>
<feature type="domain" description="Protein kinase" evidence="16">
    <location>
        <begin position="65"/>
        <end position="328"/>
    </location>
</feature>
<comment type="similarity">
    <text evidence="1">Belongs to the protein kinase superfamily. STE Ser/Thr protein kinase family. MAP kinase kinase kinase subfamily.</text>
</comment>
<evidence type="ECO:0000256" key="10">
    <source>
        <dbReference type="ARBA" id="ARBA00023054"/>
    </source>
</evidence>
<dbReference type="AlphaFoldDB" id="A0A1S2XU95"/>
<evidence type="ECO:0000256" key="9">
    <source>
        <dbReference type="ARBA" id="ARBA00022843"/>
    </source>
</evidence>
<evidence type="ECO:0000256" key="7">
    <source>
        <dbReference type="ARBA" id="ARBA00022777"/>
    </source>
</evidence>
<dbReference type="EC" id="2.7.11.25" evidence="2"/>
<feature type="coiled-coil region" evidence="14">
    <location>
        <begin position="98"/>
        <end position="125"/>
    </location>
</feature>
<dbReference type="SUPFAM" id="SSF56112">
    <property type="entry name" value="Protein kinase-like (PK-like)"/>
    <property type="match status" value="1"/>
</dbReference>
<evidence type="ECO:0000256" key="12">
    <source>
        <dbReference type="ARBA" id="ARBA00048329"/>
    </source>
</evidence>
<dbReference type="InterPro" id="IPR008271">
    <property type="entry name" value="Ser/Thr_kinase_AS"/>
</dbReference>
<sequence length="655" mass="72126">MQDIFGSVRRSLVFRASPENEDHSLGVGGTLVDKIGYCIRNSRVFSKPSPPSPPIRKDTVPQIRWRKGELIGCGAFGHVYVGMNLDSGELLAVKQVLIAASSASKEKAQAHVKELEEEVKLLKDLSHPNIVRYLGTVREEDTLNILLEFVPGGSISSLLGKFGAFPEAVIRTYTKQILLGLEYLHKNGIMHRDIKGANILVDNKGCIKLADFGASKQVVELATISGAKSMKGTPYWMAPEVILQTGHSFSADIWSVGCTVIEMATGKPPWSQQYQQEVAALFHIGTTKSHPPIPDHLSAGAKDFLLKCLQKEPILRLSAPELLQHPFVTGENVDSIPQSSTAMESFRSSSPSCVPDVESLLCCSTANPQDSGNEHLWGMSNDDDMCVIDDNEEFSECDVKYKSFIPDNIESFNPMSDPSDDWGSKFDASPELENRGVSLDTDESYMSPGQMESNKEQKDLPFPCVPSLSEEDDELTESKIKAFLDEKALELKKLQTPLYEEFFNSLNASCSPNVIDSTSDDTPGRKYLKLPPKSKSPSRIPISSPSKAVDSAGSPGSNGRSSSTVGNVNNHGSQDIPVSPLNERKGMIADSQQEPFSPSLSFSERQRKWKEELDQELERKREMMRQAGMGGKTSSPKDRALHRQRERTRFASPGK</sequence>
<dbReference type="OrthoDB" id="266718at2759"/>
<gene>
    <name evidence="18 19" type="primary">LOC101503715</name>
</gene>
<dbReference type="KEGG" id="cam:101503715"/>
<evidence type="ECO:0000313" key="18">
    <source>
        <dbReference type="RefSeq" id="XP_004494615.1"/>
    </source>
</evidence>
<keyword evidence="6 13" id="KW-0547">Nucleotide-binding</keyword>
<evidence type="ECO:0000256" key="11">
    <source>
        <dbReference type="ARBA" id="ARBA00047559"/>
    </source>
</evidence>
<keyword evidence="4" id="KW-0723">Serine/threonine-protein kinase</keyword>
<dbReference type="PROSITE" id="PS00108">
    <property type="entry name" value="PROTEIN_KINASE_ST"/>
    <property type="match status" value="1"/>
</dbReference>
<reference evidence="17" key="1">
    <citation type="journal article" date="2013" name="Nat. Biotechnol.">
        <title>Draft genome sequence of chickpea (Cicer arietinum) provides a resource for trait improvement.</title>
        <authorList>
            <person name="Varshney R.K."/>
            <person name="Song C."/>
            <person name="Saxena R.K."/>
            <person name="Azam S."/>
            <person name="Yu S."/>
            <person name="Sharpe A.G."/>
            <person name="Cannon S."/>
            <person name="Baek J."/>
            <person name="Rosen B.D."/>
            <person name="Tar'an B."/>
            <person name="Millan T."/>
            <person name="Zhang X."/>
            <person name="Ramsay L.D."/>
            <person name="Iwata A."/>
            <person name="Wang Y."/>
            <person name="Nelson W."/>
            <person name="Farmer A.D."/>
            <person name="Gaur P.M."/>
            <person name="Soderlund C."/>
            <person name="Penmetsa R.V."/>
            <person name="Xu C."/>
            <person name="Bharti A.K."/>
            <person name="He W."/>
            <person name="Winter P."/>
            <person name="Zhao S."/>
            <person name="Hane J.K."/>
            <person name="Carrasquilla-Garcia N."/>
            <person name="Condie J.A."/>
            <person name="Upadhyaya H.D."/>
            <person name="Luo M.C."/>
            <person name="Thudi M."/>
            <person name="Gowda C.L."/>
            <person name="Singh N.P."/>
            <person name="Lichtenzveig J."/>
            <person name="Gali K.K."/>
            <person name="Rubio J."/>
            <person name="Nadarajan N."/>
            <person name="Dolezel J."/>
            <person name="Bansal K.C."/>
            <person name="Xu X."/>
            <person name="Edwards D."/>
            <person name="Zhang G."/>
            <person name="Kahl G."/>
            <person name="Gil J."/>
            <person name="Singh K.B."/>
            <person name="Datta S.K."/>
            <person name="Jackson S.A."/>
            <person name="Wang J."/>
            <person name="Cook D.R."/>
        </authorList>
    </citation>
    <scope>NUCLEOTIDE SEQUENCE [LARGE SCALE GENOMIC DNA]</scope>
    <source>
        <strain evidence="17">cv. CDC Frontier</strain>
    </source>
</reference>
<dbReference type="PROSITE" id="PS00107">
    <property type="entry name" value="PROTEIN_KINASE_ATP"/>
    <property type="match status" value="1"/>
</dbReference>
<reference evidence="18" key="2">
    <citation type="submission" date="2023-09" db="UniProtKB">
        <authorList>
            <consortium name="RefSeq"/>
        </authorList>
    </citation>
    <scope>IDENTIFICATION</scope>
    <source>
        <tissue evidence="18 19">Etiolated seedlings</tissue>
    </source>
</reference>
<dbReference type="PANTHER" id="PTHR48016:SF51">
    <property type="entry name" value="PROTEIN KINASE DOMAIN-CONTAINING PROTEIN"/>
    <property type="match status" value="1"/>
</dbReference>
<dbReference type="RefSeq" id="XP_004494615.1">
    <property type="nucleotide sequence ID" value="XM_004494558.3"/>
</dbReference>
<dbReference type="Proteomes" id="UP000087171">
    <property type="component" value="Chromosome Ca3"/>
</dbReference>
<keyword evidence="5" id="KW-0808">Transferase</keyword>
<comment type="catalytic activity">
    <reaction evidence="12">
        <text>L-seryl-[protein] + ATP = O-phospho-L-seryl-[protein] + ADP + H(+)</text>
        <dbReference type="Rhea" id="RHEA:17989"/>
        <dbReference type="Rhea" id="RHEA-COMP:9863"/>
        <dbReference type="Rhea" id="RHEA-COMP:11604"/>
        <dbReference type="ChEBI" id="CHEBI:15378"/>
        <dbReference type="ChEBI" id="CHEBI:29999"/>
        <dbReference type="ChEBI" id="CHEBI:30616"/>
        <dbReference type="ChEBI" id="CHEBI:83421"/>
        <dbReference type="ChEBI" id="CHEBI:456216"/>
        <dbReference type="EC" id="2.7.11.25"/>
    </reaction>
</comment>
<dbReference type="Gene3D" id="1.10.510.10">
    <property type="entry name" value="Transferase(Phosphotransferase) domain 1"/>
    <property type="match status" value="1"/>
</dbReference>
<evidence type="ECO:0000256" key="15">
    <source>
        <dbReference type="SAM" id="MobiDB-lite"/>
    </source>
</evidence>
<dbReference type="CDD" id="cd06606">
    <property type="entry name" value="STKc_MAPKKK"/>
    <property type="match status" value="1"/>
</dbReference>
<protein>
    <recommendedName>
        <fullName evidence="2">mitogen-activated protein kinase kinase kinase</fullName>
        <ecNumber evidence="2">2.7.11.25</ecNumber>
    </recommendedName>
</protein>
<dbReference type="eggNOG" id="KOG0198">
    <property type="taxonomic scope" value="Eukaryota"/>
</dbReference>
<evidence type="ECO:0000256" key="6">
    <source>
        <dbReference type="ARBA" id="ARBA00022741"/>
    </source>
</evidence>
<feature type="compositionally biased region" description="Basic and acidic residues" evidence="15">
    <location>
        <begin position="604"/>
        <end position="624"/>
    </location>
</feature>
<keyword evidence="9" id="KW-0832">Ubl conjugation</keyword>
<name>A0A1S2XU95_CICAR</name>
<dbReference type="Pfam" id="PF00069">
    <property type="entry name" value="Pkinase"/>
    <property type="match status" value="1"/>
</dbReference>
<evidence type="ECO:0000256" key="13">
    <source>
        <dbReference type="PROSITE-ProRule" id="PRU10141"/>
    </source>
</evidence>
<keyword evidence="17" id="KW-1185">Reference proteome</keyword>
<dbReference type="GO" id="GO:0005524">
    <property type="term" value="F:ATP binding"/>
    <property type="evidence" value="ECO:0007669"/>
    <property type="project" value="UniProtKB-UniRule"/>
</dbReference>
<evidence type="ECO:0000256" key="1">
    <source>
        <dbReference type="ARBA" id="ARBA00006529"/>
    </source>
</evidence>
<dbReference type="RefSeq" id="XP_027188613.1">
    <property type="nucleotide sequence ID" value="XM_027332812.1"/>
</dbReference>
<evidence type="ECO:0000259" key="16">
    <source>
        <dbReference type="PROSITE" id="PS50011"/>
    </source>
</evidence>
<dbReference type="GO" id="GO:0004709">
    <property type="term" value="F:MAP kinase kinase kinase activity"/>
    <property type="evidence" value="ECO:0007669"/>
    <property type="project" value="UniProtKB-EC"/>
</dbReference>
<dbReference type="FunFam" id="3.30.200.20:FF:000387">
    <property type="entry name" value="Serine/threonine-protein kinase STE11"/>
    <property type="match status" value="1"/>
</dbReference>
<proteinExistence type="inferred from homology"/>
<evidence type="ECO:0000256" key="14">
    <source>
        <dbReference type="SAM" id="Coils"/>
    </source>
</evidence>
<feature type="compositionally biased region" description="Basic and acidic residues" evidence="15">
    <location>
        <begin position="635"/>
        <end position="649"/>
    </location>
</feature>
<keyword evidence="3" id="KW-1017">Isopeptide bond</keyword>